<dbReference type="InterPro" id="IPR011760">
    <property type="entry name" value="PsdUridine_synth_TruD_insert"/>
</dbReference>
<keyword evidence="2" id="KW-0413">Isomerase</keyword>
<feature type="region of interest" description="Disordered" evidence="3">
    <location>
        <begin position="419"/>
        <end position="443"/>
    </location>
</feature>
<keyword evidence="6" id="KW-1185">Reference proteome</keyword>
<evidence type="ECO:0000256" key="3">
    <source>
        <dbReference type="SAM" id="MobiDB-lite"/>
    </source>
</evidence>
<name>A0AAD9MHH5_PROWI</name>
<evidence type="ECO:0000313" key="6">
    <source>
        <dbReference type="Proteomes" id="UP001255856"/>
    </source>
</evidence>
<gene>
    <name evidence="5" type="ORF">QBZ16_005058</name>
</gene>
<comment type="caution">
    <text evidence="5">The sequence shown here is derived from an EMBL/GenBank/DDBJ whole genome shotgun (WGS) entry which is preliminary data.</text>
</comment>
<dbReference type="GO" id="GO:0003723">
    <property type="term" value="F:RNA binding"/>
    <property type="evidence" value="ECO:0007669"/>
    <property type="project" value="InterPro"/>
</dbReference>
<evidence type="ECO:0000313" key="5">
    <source>
        <dbReference type="EMBL" id="KAK2076832.1"/>
    </source>
</evidence>
<dbReference type="Gene3D" id="3.30.2350.20">
    <property type="entry name" value="TruD, catalytic domain"/>
    <property type="match status" value="2"/>
</dbReference>
<dbReference type="PANTHER" id="PTHR13326">
    <property type="entry name" value="TRNA PSEUDOURIDINE SYNTHASE D"/>
    <property type="match status" value="1"/>
</dbReference>
<feature type="compositionally biased region" description="Acidic residues" evidence="3">
    <location>
        <begin position="431"/>
        <end position="443"/>
    </location>
</feature>
<dbReference type="GO" id="GO:0001522">
    <property type="term" value="P:pseudouridine synthesis"/>
    <property type="evidence" value="ECO:0007669"/>
    <property type="project" value="InterPro"/>
</dbReference>
<evidence type="ECO:0000259" key="4">
    <source>
        <dbReference type="PROSITE" id="PS50984"/>
    </source>
</evidence>
<dbReference type="PROSITE" id="PS50984">
    <property type="entry name" value="TRUD"/>
    <property type="match status" value="1"/>
</dbReference>
<proteinExistence type="inferred from homology"/>
<dbReference type="PIRSF" id="PIRSF037016">
    <property type="entry name" value="Pseudouridin_synth_euk_prd"/>
    <property type="match status" value="1"/>
</dbReference>
<feature type="domain" description="TRUD" evidence="4">
    <location>
        <begin position="284"/>
        <end position="527"/>
    </location>
</feature>
<dbReference type="InterPro" id="IPR001656">
    <property type="entry name" value="PsdUridine_synth_TruD"/>
</dbReference>
<dbReference type="SUPFAM" id="SSF55120">
    <property type="entry name" value="Pseudouridine synthase"/>
    <property type="match status" value="1"/>
</dbReference>
<dbReference type="AlphaFoldDB" id="A0AAD9MHH5"/>
<dbReference type="GO" id="GO:0005634">
    <property type="term" value="C:nucleus"/>
    <property type="evidence" value="ECO:0007669"/>
    <property type="project" value="TreeGrafter"/>
</dbReference>
<dbReference type="PANTHER" id="PTHR13326:SF21">
    <property type="entry name" value="PSEUDOURIDYLATE SYNTHASE PUS7L"/>
    <property type="match status" value="1"/>
</dbReference>
<dbReference type="EMBL" id="JASFZW010000008">
    <property type="protein sequence ID" value="KAK2076832.1"/>
    <property type="molecule type" value="Genomic_DNA"/>
</dbReference>
<feature type="compositionally biased region" description="Basic and acidic residues" evidence="3">
    <location>
        <begin position="419"/>
        <end position="430"/>
    </location>
</feature>
<dbReference type="CDD" id="cd02576">
    <property type="entry name" value="PseudoU_synth_ScPUS7"/>
    <property type="match status" value="1"/>
</dbReference>
<evidence type="ECO:0000256" key="2">
    <source>
        <dbReference type="ARBA" id="ARBA00023235"/>
    </source>
</evidence>
<evidence type="ECO:0000256" key="1">
    <source>
        <dbReference type="ARBA" id="ARBA00007953"/>
    </source>
</evidence>
<comment type="similarity">
    <text evidence="1">Belongs to the pseudouridine synthase TruD family.</text>
</comment>
<dbReference type="InterPro" id="IPR020103">
    <property type="entry name" value="PsdUridine_synth_cat_dom_sf"/>
</dbReference>
<dbReference type="Proteomes" id="UP001255856">
    <property type="component" value="Unassembled WGS sequence"/>
</dbReference>
<reference evidence="5" key="1">
    <citation type="submission" date="2021-01" db="EMBL/GenBank/DDBJ databases">
        <authorList>
            <person name="Eckstrom K.M.E."/>
        </authorList>
    </citation>
    <scope>NUCLEOTIDE SEQUENCE</scope>
    <source>
        <strain evidence="5">UVCC 0001</strain>
    </source>
</reference>
<organism evidence="5 6">
    <name type="scientific">Prototheca wickerhamii</name>
    <dbReference type="NCBI Taxonomy" id="3111"/>
    <lineage>
        <taxon>Eukaryota</taxon>
        <taxon>Viridiplantae</taxon>
        <taxon>Chlorophyta</taxon>
        <taxon>core chlorophytes</taxon>
        <taxon>Trebouxiophyceae</taxon>
        <taxon>Chlorellales</taxon>
        <taxon>Chlorellaceae</taxon>
        <taxon>Prototheca</taxon>
    </lineage>
</organism>
<sequence length="596" mass="64183">MTVEEDVGITAYANAAPAFAATLKHRFSDFKVNEIREDGSLVVLADTGLPEACLAKEEQDKAPVSPETLAAEFERAAGRPPPAELLPFLLRVAQGEVIWDGAIHTERVDLGTFESKEQRSAVHGVFKQWSTLATETGPEGAIQIGLGGGRRGIKRRRGDWPGGAHRYVRFTLYKENADTQAALAALARRLGVTGRVFGFAGTKDKRGCTTQEVTAFRVDPARLRGACARLLSGGSVRLGDYRFCDDQLRLGRLGGNRFSLVLRQVPAGRLADVEDACRALQRSGFVNYFGLQRFGSGGVPTSSIGQALLAGDWAEAVRRILQQKGKGELKLPATAEEAKAMLRACPSWAVAEKHILQALIRHGVNNHLTALQAIPKTLRLMYIHAYQSLLWNHAASRRLQLSPTAVLAGDLVAADREGAALSTEREAAGDRDEDAEEENAADEEATLDLSANLECHVVTEAEAAARAYSLFDVLLPLPGGKIRYPANATAYRELAEADGLSLGSAGHGCAEFSLAGQTGAYRPLLARPGDLEWRVVRYADRDAALPPAEASEGPLAALCLDFSLRPSTYATMLVRELTKQPAAALHAPLPRQATEL</sequence>
<accession>A0AAD9MHH5</accession>
<dbReference type="GO" id="GO:0009982">
    <property type="term" value="F:pseudouridine synthase activity"/>
    <property type="evidence" value="ECO:0007669"/>
    <property type="project" value="InterPro"/>
</dbReference>
<protein>
    <recommendedName>
        <fullName evidence="4">TRUD domain-containing protein</fullName>
    </recommendedName>
</protein>
<dbReference type="Pfam" id="PF01142">
    <property type="entry name" value="TruD"/>
    <property type="match status" value="1"/>
</dbReference>
<dbReference type="InterPro" id="IPR042214">
    <property type="entry name" value="TruD_catalytic"/>
</dbReference>
<dbReference type="NCBIfam" id="TIGR00094">
    <property type="entry name" value="tRNA_TruD_broad"/>
    <property type="match status" value="1"/>
</dbReference>